<dbReference type="Proteomes" id="UP000295748">
    <property type="component" value="Chromosome"/>
</dbReference>
<dbReference type="InterPro" id="IPR025351">
    <property type="entry name" value="Pvc16_N"/>
</dbReference>
<protein>
    <submittedName>
        <fullName evidence="3">DUF4255 domain-containing protein</fullName>
    </submittedName>
</protein>
<evidence type="ECO:0000313" key="3">
    <source>
        <dbReference type="EMBL" id="QBR89202.1"/>
    </source>
</evidence>
<organism evidence="3 4">
    <name type="scientific">Microbacterium wangchenii</name>
    <dbReference type="NCBI Taxonomy" id="2541726"/>
    <lineage>
        <taxon>Bacteria</taxon>
        <taxon>Bacillati</taxon>
        <taxon>Actinomycetota</taxon>
        <taxon>Actinomycetes</taxon>
        <taxon>Micrococcales</taxon>
        <taxon>Microbacteriaceae</taxon>
        <taxon>Microbacterium</taxon>
    </lineage>
</organism>
<evidence type="ECO:0000259" key="2">
    <source>
        <dbReference type="Pfam" id="PF14065"/>
    </source>
</evidence>
<proteinExistence type="predicted"/>
<feature type="compositionally biased region" description="Low complexity" evidence="1">
    <location>
        <begin position="200"/>
        <end position="213"/>
    </location>
</feature>
<gene>
    <name evidence="3" type="ORF">E4K62_11210</name>
</gene>
<dbReference type="EMBL" id="CP038266">
    <property type="protein sequence ID" value="QBR89202.1"/>
    <property type="molecule type" value="Genomic_DNA"/>
</dbReference>
<feature type="region of interest" description="Disordered" evidence="1">
    <location>
        <begin position="200"/>
        <end position="226"/>
    </location>
</feature>
<dbReference type="Pfam" id="PF14065">
    <property type="entry name" value="Pvc16_N"/>
    <property type="match status" value="1"/>
</dbReference>
<evidence type="ECO:0000313" key="4">
    <source>
        <dbReference type="Proteomes" id="UP000295748"/>
    </source>
</evidence>
<reference evidence="3 4" key="1">
    <citation type="submission" date="2019-03" db="EMBL/GenBank/DDBJ databases">
        <authorList>
            <person name="Dong K."/>
        </authorList>
    </citation>
    <scope>NUCLEOTIDE SEQUENCE [LARGE SCALE GENOMIC DNA]</scope>
    <source>
        <strain evidence="4">dk512</strain>
    </source>
</reference>
<keyword evidence="4" id="KW-1185">Reference proteome</keyword>
<dbReference type="RefSeq" id="WP_135067469.1">
    <property type="nucleotide sequence ID" value="NZ_CP038266.1"/>
</dbReference>
<accession>A0ABX5SVC4</accession>
<name>A0ABX5SVC4_9MICO</name>
<feature type="domain" description="Pvc16 N-terminal" evidence="2">
    <location>
        <begin position="4"/>
        <end position="180"/>
    </location>
</feature>
<sequence length="226" mass="25032">MIGEVDDAIRAIVRTDAISDPDVDVVLDAPTTDWAARRNAPTVDLYLYDIREDTRRRENGFLERRDPRGIVVGRTPAPRYFKLSYLVTAWTQRPDDEHRLLDQLLQCFLRFDALPDEFRVGGLADTGQPVQITVGLPPPEDRAFADVWSSLGGELKPSLDLVVLAPVLPGVSRTAGAPVTEGVGATFQNMPDAVEERLFRAAAPDPARSADIPRTPRAPRPRDGRR</sequence>
<evidence type="ECO:0000256" key="1">
    <source>
        <dbReference type="SAM" id="MobiDB-lite"/>
    </source>
</evidence>